<dbReference type="AlphaFoldDB" id="A0AAV4VJN0"/>
<gene>
    <name evidence="2" type="ORF">CEXT_179361</name>
</gene>
<dbReference type="Proteomes" id="UP001054945">
    <property type="component" value="Unassembled WGS sequence"/>
</dbReference>
<reference evidence="2 3" key="1">
    <citation type="submission" date="2021-06" db="EMBL/GenBank/DDBJ databases">
        <title>Caerostris extrusa draft genome.</title>
        <authorList>
            <person name="Kono N."/>
            <person name="Arakawa K."/>
        </authorList>
    </citation>
    <scope>NUCLEOTIDE SEQUENCE [LARGE SCALE GENOMIC DNA]</scope>
</reference>
<dbReference type="EMBL" id="BPLR01014647">
    <property type="protein sequence ID" value="GIY70313.1"/>
    <property type="molecule type" value="Genomic_DNA"/>
</dbReference>
<accession>A0AAV4VJN0</accession>
<protein>
    <submittedName>
        <fullName evidence="2">Uncharacterized protein</fullName>
    </submittedName>
</protein>
<proteinExistence type="predicted"/>
<keyword evidence="3" id="KW-1185">Reference proteome</keyword>
<comment type="caution">
    <text evidence="2">The sequence shown here is derived from an EMBL/GenBank/DDBJ whole genome shotgun (WGS) entry which is preliminary data.</text>
</comment>
<name>A0AAV4VJN0_CAEEX</name>
<feature type="region of interest" description="Disordered" evidence="1">
    <location>
        <begin position="1"/>
        <end position="32"/>
    </location>
</feature>
<sequence>MEVSNEPADDPFPRRHQRSFAPTEIKGNDDTGKAKRILLHESCHSPQRRIRVSLKSNFSGRKETCRLPSRSAQLQPVSMEPERMCMRTPLFNLGRSRLLIPLERETGLIAVNSDAMQAVEIPKQQEDLYTPEKMPPQLA</sequence>
<evidence type="ECO:0000313" key="3">
    <source>
        <dbReference type="Proteomes" id="UP001054945"/>
    </source>
</evidence>
<evidence type="ECO:0000313" key="2">
    <source>
        <dbReference type="EMBL" id="GIY70313.1"/>
    </source>
</evidence>
<evidence type="ECO:0000256" key="1">
    <source>
        <dbReference type="SAM" id="MobiDB-lite"/>
    </source>
</evidence>
<organism evidence="2 3">
    <name type="scientific">Caerostris extrusa</name>
    <name type="common">Bark spider</name>
    <name type="synonym">Caerostris bankana</name>
    <dbReference type="NCBI Taxonomy" id="172846"/>
    <lineage>
        <taxon>Eukaryota</taxon>
        <taxon>Metazoa</taxon>
        <taxon>Ecdysozoa</taxon>
        <taxon>Arthropoda</taxon>
        <taxon>Chelicerata</taxon>
        <taxon>Arachnida</taxon>
        <taxon>Araneae</taxon>
        <taxon>Araneomorphae</taxon>
        <taxon>Entelegynae</taxon>
        <taxon>Araneoidea</taxon>
        <taxon>Araneidae</taxon>
        <taxon>Caerostris</taxon>
    </lineage>
</organism>